<dbReference type="InterPro" id="IPR040449">
    <property type="entry name" value="Peptidase_S66_N"/>
</dbReference>
<proteinExistence type="inferred from homology"/>
<dbReference type="GO" id="GO:0004180">
    <property type="term" value="F:carboxypeptidase activity"/>
    <property type="evidence" value="ECO:0007669"/>
    <property type="project" value="UniProtKB-KW"/>
</dbReference>
<dbReference type="AlphaFoldDB" id="A0A3G8LIZ2"/>
<dbReference type="Proteomes" id="UP000275883">
    <property type="component" value="Chromosome"/>
</dbReference>
<dbReference type="InterPro" id="IPR027478">
    <property type="entry name" value="LdcA_N"/>
</dbReference>
<sequence>MKKLKNNDTVAIISLSSGLLGESFCLEQKLLAEKRLKELNLNFVYTPNALKGIDYLEKNPQKRAEDLIWAFENKNIKAIICALGGFDTYKTLEFILNNKKNIKTLQKNKKIFVGYSDTTVNHLMLNKLKIKSFYGIALLTCIAEWDKEILDYTKSSINWLFNINKPKEYTISEYWYKERKTFGFENKNIPREKYKEEHGYELLQGKAKFSGILLGGCLESIFSLLEKQNNNEIDKNYWILDNKTFKNKVLLLETSEEKLEPEIIKNQLEYLKKYNIFSNVKAVIIGKPQDEKYYLEYKNLFKTFFSDPYFKNIPVLYNINIGHAYPKMILKLNSKIKVDFLKSKIKSY</sequence>
<keyword evidence="5" id="KW-0121">Carboxypeptidase</keyword>
<reference evidence="5 6" key="1">
    <citation type="submission" date="2018-11" db="EMBL/GenBank/DDBJ databases">
        <title>Genome sequence of Mycoplasma struthionis sp. nov.</title>
        <authorList>
            <person name="Spergser J."/>
        </authorList>
    </citation>
    <scope>NUCLEOTIDE SEQUENCE [LARGE SCALE GENOMIC DNA]</scope>
    <source>
        <strain evidence="5 6">237IA</strain>
    </source>
</reference>
<evidence type="ECO:0000313" key="6">
    <source>
        <dbReference type="Proteomes" id="UP000275883"/>
    </source>
</evidence>
<dbReference type="PIRSF" id="PIRSF028757">
    <property type="entry name" value="LD-carboxypeptidase"/>
    <property type="match status" value="1"/>
</dbReference>
<dbReference type="OrthoDB" id="9807329at2"/>
<protein>
    <submittedName>
        <fullName evidence="5">LD-carboxypeptidase</fullName>
    </submittedName>
</protein>
<keyword evidence="5" id="KW-0645">Protease</keyword>
<organism evidence="5 6">
    <name type="scientific">Mycoplasma struthionis</name>
    <dbReference type="NCBI Taxonomy" id="538220"/>
    <lineage>
        <taxon>Bacteria</taxon>
        <taxon>Bacillati</taxon>
        <taxon>Mycoplasmatota</taxon>
        <taxon>Mollicutes</taxon>
        <taxon>Mycoplasmataceae</taxon>
        <taxon>Mycoplasma</taxon>
    </lineage>
</organism>
<dbReference type="RefSeq" id="WP_124724323.1">
    <property type="nucleotide sequence ID" value="NZ_CP034044.1"/>
</dbReference>
<dbReference type="Gene3D" id="3.50.30.60">
    <property type="entry name" value="LD-carboxypeptidase A C-terminal domain-like"/>
    <property type="match status" value="1"/>
</dbReference>
<dbReference type="SUPFAM" id="SSF141986">
    <property type="entry name" value="LD-carboxypeptidase A C-terminal domain-like"/>
    <property type="match status" value="1"/>
</dbReference>
<keyword evidence="2" id="KW-0378">Hydrolase</keyword>
<dbReference type="InterPro" id="IPR027461">
    <property type="entry name" value="Carboxypeptidase_A_C_sf"/>
</dbReference>
<keyword evidence="6" id="KW-1185">Reference proteome</keyword>
<evidence type="ECO:0000313" key="5">
    <source>
        <dbReference type="EMBL" id="AZG68628.1"/>
    </source>
</evidence>
<evidence type="ECO:0000259" key="3">
    <source>
        <dbReference type="Pfam" id="PF02016"/>
    </source>
</evidence>
<evidence type="ECO:0000256" key="2">
    <source>
        <dbReference type="ARBA" id="ARBA00022801"/>
    </source>
</evidence>
<comment type="similarity">
    <text evidence="1">Belongs to the peptidase S66 family.</text>
</comment>
<gene>
    <name evidence="5" type="ORF">EGN60_01430</name>
</gene>
<dbReference type="Gene3D" id="3.40.50.10740">
    <property type="entry name" value="Class I glutamine amidotransferase-like"/>
    <property type="match status" value="1"/>
</dbReference>
<dbReference type="InterPro" id="IPR003507">
    <property type="entry name" value="S66_fam"/>
</dbReference>
<dbReference type="SUPFAM" id="SSF52317">
    <property type="entry name" value="Class I glutamine amidotransferase-like"/>
    <property type="match status" value="1"/>
</dbReference>
<accession>A0A3G8LIZ2</accession>
<dbReference type="CDD" id="cd07062">
    <property type="entry name" value="Peptidase_S66_mccF_like"/>
    <property type="match status" value="1"/>
</dbReference>
<feature type="domain" description="LD-carboxypeptidase N-terminal" evidence="3">
    <location>
        <begin position="10"/>
        <end position="135"/>
    </location>
</feature>
<evidence type="ECO:0000259" key="4">
    <source>
        <dbReference type="Pfam" id="PF17676"/>
    </source>
</evidence>
<feature type="domain" description="LD-carboxypeptidase C-terminal" evidence="4">
    <location>
        <begin position="210"/>
        <end position="337"/>
    </location>
</feature>
<dbReference type="Pfam" id="PF02016">
    <property type="entry name" value="Peptidase_S66"/>
    <property type="match status" value="1"/>
</dbReference>
<dbReference type="PANTHER" id="PTHR30237">
    <property type="entry name" value="MURAMOYLTETRAPEPTIDE CARBOXYPEPTIDASE"/>
    <property type="match status" value="1"/>
</dbReference>
<dbReference type="PANTHER" id="PTHR30237:SF4">
    <property type="entry name" value="LD-CARBOXYPEPTIDASE C-TERMINAL DOMAIN-CONTAINING PROTEIN"/>
    <property type="match status" value="1"/>
</dbReference>
<name>A0A3G8LIZ2_9MOLU</name>
<evidence type="ECO:0000256" key="1">
    <source>
        <dbReference type="ARBA" id="ARBA00010233"/>
    </source>
</evidence>
<dbReference type="EMBL" id="CP034044">
    <property type="protein sequence ID" value="AZG68628.1"/>
    <property type="molecule type" value="Genomic_DNA"/>
</dbReference>
<dbReference type="KEGG" id="mstr:EGN60_01430"/>
<dbReference type="InterPro" id="IPR040921">
    <property type="entry name" value="Peptidase_S66C"/>
</dbReference>
<dbReference type="InterPro" id="IPR029062">
    <property type="entry name" value="Class_I_gatase-like"/>
</dbReference>
<dbReference type="Pfam" id="PF17676">
    <property type="entry name" value="Peptidase_S66C"/>
    <property type="match status" value="1"/>
</dbReference>